<dbReference type="EMBL" id="MWQY01000035">
    <property type="protein sequence ID" value="ORC30245.1"/>
    <property type="molecule type" value="Genomic_DNA"/>
</dbReference>
<dbReference type="AlphaFoldDB" id="A0A1Y1RT20"/>
<protein>
    <recommendedName>
        <fullName evidence="2">DRTGG domain-containing protein</fullName>
    </recommendedName>
</protein>
<dbReference type="Proteomes" id="UP000192343">
    <property type="component" value="Unassembled WGS sequence"/>
</dbReference>
<evidence type="ECO:0000313" key="3">
    <source>
        <dbReference type="EMBL" id="ORC30245.1"/>
    </source>
</evidence>
<reference evidence="3 4" key="1">
    <citation type="submission" date="2017-03" db="EMBL/GenBank/DDBJ databases">
        <title>Draft Genome sequence of Marispirochaeta sp. strain JC444.</title>
        <authorList>
            <person name="Shivani Y."/>
            <person name="Subhash Y."/>
            <person name="Sasikala C."/>
            <person name="Ramana C."/>
        </authorList>
    </citation>
    <scope>NUCLEOTIDE SEQUENCE [LARGE SCALE GENOMIC DNA]</scope>
    <source>
        <strain evidence="3 4">JC444</strain>
    </source>
</reference>
<evidence type="ECO:0000256" key="1">
    <source>
        <dbReference type="ARBA" id="ARBA00011643"/>
    </source>
</evidence>
<evidence type="ECO:0000259" key="2">
    <source>
        <dbReference type="Pfam" id="PF07085"/>
    </source>
</evidence>
<dbReference type="Pfam" id="PF07085">
    <property type="entry name" value="DRTGG"/>
    <property type="match status" value="1"/>
</dbReference>
<comment type="subunit">
    <text evidence="1">Homohexamer.</text>
</comment>
<accession>A0A1Y1RT20</accession>
<gene>
    <name evidence="3" type="ORF">B4O97_18515</name>
</gene>
<evidence type="ECO:0000313" key="4">
    <source>
        <dbReference type="Proteomes" id="UP000192343"/>
    </source>
</evidence>
<keyword evidence="4" id="KW-1185">Reference proteome</keyword>
<name>A0A1Y1RT20_9SPIO</name>
<dbReference type="InterPro" id="IPR028979">
    <property type="entry name" value="Ser_kin/Pase_Hpr-like_N_sf"/>
</dbReference>
<comment type="caution">
    <text evidence="3">The sequence shown here is derived from an EMBL/GenBank/DDBJ whole genome shotgun (WGS) entry which is preliminary data.</text>
</comment>
<organism evidence="3 4">
    <name type="scientific">Marispirochaeta aestuarii</name>
    <dbReference type="NCBI Taxonomy" id="1963862"/>
    <lineage>
        <taxon>Bacteria</taxon>
        <taxon>Pseudomonadati</taxon>
        <taxon>Spirochaetota</taxon>
        <taxon>Spirochaetia</taxon>
        <taxon>Spirochaetales</taxon>
        <taxon>Spirochaetaceae</taxon>
        <taxon>Marispirochaeta</taxon>
    </lineage>
</organism>
<dbReference type="InterPro" id="IPR010766">
    <property type="entry name" value="DRTGG"/>
</dbReference>
<sequence>MRFPDISSCLECEEYHRGEAYESAVVEYVTAGDLMSEVLVFDKENLLLITALNSEQTLRTAHVVDALGVVLVNGKRPSDAMIKLASEMGISLLSTKKTLFDTCVALHYLISKAECGA</sequence>
<proteinExistence type="predicted"/>
<dbReference type="STRING" id="1963862.B4O97_18515"/>
<dbReference type="Gene3D" id="3.40.1390.20">
    <property type="entry name" value="HprK N-terminal domain-like"/>
    <property type="match status" value="1"/>
</dbReference>
<feature type="domain" description="DRTGG" evidence="2">
    <location>
        <begin position="5"/>
        <end position="106"/>
    </location>
</feature>
<dbReference type="SUPFAM" id="SSF75138">
    <property type="entry name" value="HprK N-terminal domain-like"/>
    <property type="match status" value="1"/>
</dbReference>
<dbReference type="RefSeq" id="WP_083053009.1">
    <property type="nucleotide sequence ID" value="NZ_MWQY01000035.1"/>
</dbReference>
<dbReference type="OrthoDB" id="361539at2"/>